<dbReference type="Pfam" id="PF00892">
    <property type="entry name" value="EamA"/>
    <property type="match status" value="2"/>
</dbReference>
<dbReference type="PANTHER" id="PTHR42920">
    <property type="entry name" value="OS03G0707200 PROTEIN-RELATED"/>
    <property type="match status" value="1"/>
</dbReference>
<reference evidence="9" key="1">
    <citation type="journal article" date="2012" name="Appl. Microbiol. Biotechnol.">
        <title>The complete genome sequence of Pantoea ananatis AJ13355, an organism with great biotechnological potential.</title>
        <authorList>
            <person name="Hara Y."/>
            <person name="Kadotani N."/>
            <person name="Izui H."/>
            <person name="Katashkina J.I."/>
            <person name="Kuvaeva T.M."/>
            <person name="Andreeva I.G."/>
            <person name="Golubeva L.I."/>
            <person name="Malko D.B."/>
            <person name="Makeev V.J."/>
            <person name="Mashko S.V."/>
            <person name="Kozlov Y.I."/>
        </authorList>
    </citation>
    <scope>NUCLEOTIDE SEQUENCE [LARGE SCALE GENOMIC DNA]</scope>
    <source>
        <strain evidence="9">AJ13355</strain>
    </source>
</reference>
<evidence type="ECO:0000313" key="9">
    <source>
        <dbReference type="Proteomes" id="UP000006690"/>
    </source>
</evidence>
<name>A0A0H3L2X3_PANAA</name>
<feature type="transmembrane region" description="Helical" evidence="6">
    <location>
        <begin position="122"/>
        <end position="141"/>
    </location>
</feature>
<feature type="transmembrane region" description="Helical" evidence="6">
    <location>
        <begin position="147"/>
        <end position="166"/>
    </location>
</feature>
<evidence type="ECO:0000256" key="2">
    <source>
        <dbReference type="ARBA" id="ARBA00022475"/>
    </source>
</evidence>
<dbReference type="PATRIC" id="fig|553.3.peg.1206"/>
<evidence type="ECO:0000313" key="8">
    <source>
        <dbReference type="EMBL" id="BAK12207.1"/>
    </source>
</evidence>
<evidence type="ECO:0000256" key="4">
    <source>
        <dbReference type="ARBA" id="ARBA00022989"/>
    </source>
</evidence>
<sequence>MSYRILWSIALLAVTAVWGWSFVAKHDTLGFMAASTLNAWMFTLAAFALLPFSIRSFRHLKPRDWVSAVLAGIVLFAAFSLQTSGTAYTTPSNAGFITGLCTVFTPLCIYLIGRGRPSAKQAAGTAIAVFGLGLLSLDGFRVHYGDLLILGCAVCFAVHIVIVSTFTTPDISLASTSIQLGIVGVLSLLWSVARDQFSLPHSLPTALTILSLALFATALAYAIQNRAQAVLAPEKVALILICEPVFSGIFGYFLAGDRLPPERLAGAALILVGIVVTELRVVRLLPAAWRRS</sequence>
<keyword evidence="4 6" id="KW-1133">Transmembrane helix</keyword>
<dbReference type="InterPro" id="IPR051258">
    <property type="entry name" value="Diverse_Substrate_Transporter"/>
</dbReference>
<comment type="subcellular location">
    <subcellularLocation>
        <location evidence="1">Cell membrane</location>
        <topology evidence="1">Multi-pass membrane protein</topology>
    </subcellularLocation>
</comment>
<keyword evidence="2" id="KW-1003">Cell membrane</keyword>
<evidence type="ECO:0000256" key="5">
    <source>
        <dbReference type="ARBA" id="ARBA00023136"/>
    </source>
</evidence>
<feature type="transmembrane region" description="Helical" evidence="6">
    <location>
        <begin position="64"/>
        <end position="82"/>
    </location>
</feature>
<evidence type="ECO:0000256" key="3">
    <source>
        <dbReference type="ARBA" id="ARBA00022692"/>
    </source>
</evidence>
<proteinExistence type="predicted"/>
<feature type="transmembrane region" description="Helical" evidence="6">
    <location>
        <begin position="236"/>
        <end position="255"/>
    </location>
</feature>
<evidence type="ECO:0000256" key="6">
    <source>
        <dbReference type="SAM" id="Phobius"/>
    </source>
</evidence>
<evidence type="ECO:0000256" key="1">
    <source>
        <dbReference type="ARBA" id="ARBA00004651"/>
    </source>
</evidence>
<dbReference type="AlphaFoldDB" id="A0A0H3L2X3"/>
<feature type="transmembrane region" description="Helical" evidence="6">
    <location>
        <begin position="205"/>
        <end position="224"/>
    </location>
</feature>
<feature type="transmembrane region" description="Helical" evidence="6">
    <location>
        <begin position="267"/>
        <end position="285"/>
    </location>
</feature>
<protein>
    <submittedName>
        <fullName evidence="8">Permease YdeD</fullName>
    </submittedName>
</protein>
<keyword evidence="3 6" id="KW-0812">Transmembrane</keyword>
<dbReference type="InterPro" id="IPR000620">
    <property type="entry name" value="EamA_dom"/>
</dbReference>
<dbReference type="EMBL" id="AP012032">
    <property type="protein sequence ID" value="BAK12207.1"/>
    <property type="molecule type" value="Genomic_DNA"/>
</dbReference>
<dbReference type="RefSeq" id="WP_014594304.1">
    <property type="nucleotide sequence ID" value="NC_017531.2"/>
</dbReference>
<dbReference type="OrthoDB" id="9804865at2"/>
<gene>
    <name evidence="8" type="primary">ydeD</name>
    <name evidence="8" type="ordered locus">PAJ_2127</name>
</gene>
<accession>A0A0H3L2X3</accession>
<feature type="domain" description="EamA" evidence="7">
    <location>
        <begin position="144"/>
        <end position="277"/>
    </location>
</feature>
<feature type="transmembrane region" description="Helical" evidence="6">
    <location>
        <begin position="94"/>
        <end position="113"/>
    </location>
</feature>
<dbReference type="GeneID" id="57267253"/>
<feature type="transmembrane region" description="Helical" evidence="6">
    <location>
        <begin position="173"/>
        <end position="193"/>
    </location>
</feature>
<dbReference type="Proteomes" id="UP000006690">
    <property type="component" value="Chromosome"/>
</dbReference>
<organism evidence="8 9">
    <name type="scientific">Pantoea ananatis (strain AJ13355)</name>
    <dbReference type="NCBI Taxonomy" id="932677"/>
    <lineage>
        <taxon>Bacteria</taxon>
        <taxon>Pseudomonadati</taxon>
        <taxon>Pseudomonadota</taxon>
        <taxon>Gammaproteobacteria</taxon>
        <taxon>Enterobacterales</taxon>
        <taxon>Erwiniaceae</taxon>
        <taxon>Pantoea</taxon>
    </lineage>
</organism>
<feature type="domain" description="EamA" evidence="7">
    <location>
        <begin position="7"/>
        <end position="136"/>
    </location>
</feature>
<dbReference type="InterPro" id="IPR037185">
    <property type="entry name" value="EmrE-like"/>
</dbReference>
<dbReference type="HOGENOM" id="CLU_033863_21_3_6"/>
<dbReference type="KEGG" id="paj:PAJ_2127"/>
<dbReference type="PANTHER" id="PTHR42920:SF5">
    <property type="entry name" value="EAMA DOMAIN-CONTAINING PROTEIN"/>
    <property type="match status" value="1"/>
</dbReference>
<dbReference type="eggNOG" id="COG0697">
    <property type="taxonomic scope" value="Bacteria"/>
</dbReference>
<keyword evidence="5 6" id="KW-0472">Membrane</keyword>
<feature type="transmembrane region" description="Helical" evidence="6">
    <location>
        <begin position="29"/>
        <end position="52"/>
    </location>
</feature>
<evidence type="ECO:0000259" key="7">
    <source>
        <dbReference type="Pfam" id="PF00892"/>
    </source>
</evidence>
<dbReference type="SUPFAM" id="SSF103481">
    <property type="entry name" value="Multidrug resistance efflux transporter EmrE"/>
    <property type="match status" value="2"/>
</dbReference>
<dbReference type="GO" id="GO:0005886">
    <property type="term" value="C:plasma membrane"/>
    <property type="evidence" value="ECO:0007669"/>
    <property type="project" value="UniProtKB-SubCell"/>
</dbReference>